<sequence>MRLPRRAAVSIVRAMSNRPAIRRLIPLAALIALAGCGDPGGQPYPQLLPLSQLNAPPAVPAHAADAAADPGAVESSLRARQAAARRHAPASPAADTALTDRAAALRARAGALAATDPAAAAPMPATETDPETAARAEALRQRARDMLGTGAGEPPPCPPETDDPEAADCAPH</sequence>
<reference evidence="3" key="1">
    <citation type="submission" date="2016-10" db="EMBL/GenBank/DDBJ databases">
        <authorList>
            <person name="Varghese N."/>
            <person name="Submissions S."/>
        </authorList>
    </citation>
    <scope>NUCLEOTIDE SEQUENCE [LARGE SCALE GENOMIC DNA]</scope>
    <source>
        <strain evidence="3">DSM 11593</strain>
    </source>
</reference>
<protein>
    <submittedName>
        <fullName evidence="2">Uncharacterized protein</fullName>
    </submittedName>
</protein>
<evidence type="ECO:0000313" key="3">
    <source>
        <dbReference type="Proteomes" id="UP000199125"/>
    </source>
</evidence>
<dbReference type="EMBL" id="FNXG01000001">
    <property type="protein sequence ID" value="SEH66341.1"/>
    <property type="molecule type" value="Genomic_DNA"/>
</dbReference>
<evidence type="ECO:0000313" key="2">
    <source>
        <dbReference type="EMBL" id="SEH66341.1"/>
    </source>
</evidence>
<feature type="region of interest" description="Disordered" evidence="1">
    <location>
        <begin position="114"/>
        <end position="172"/>
    </location>
</feature>
<name>A0A1H6K3J7_9RHOB</name>
<feature type="region of interest" description="Disordered" evidence="1">
    <location>
        <begin position="61"/>
        <end position="101"/>
    </location>
</feature>
<gene>
    <name evidence="2" type="ORF">SAMN04488075_0651</name>
</gene>
<dbReference type="AlphaFoldDB" id="A0A1H6K3J7"/>
<dbReference type="STRING" id="65735.SAMN04488075_0651"/>
<feature type="compositionally biased region" description="Low complexity" evidence="1">
    <location>
        <begin position="61"/>
        <end position="82"/>
    </location>
</feature>
<accession>A0A1H6K3J7</accession>
<evidence type="ECO:0000256" key="1">
    <source>
        <dbReference type="SAM" id="MobiDB-lite"/>
    </source>
</evidence>
<dbReference type="Proteomes" id="UP000199125">
    <property type="component" value="Unassembled WGS sequence"/>
</dbReference>
<feature type="compositionally biased region" description="Basic and acidic residues" evidence="1">
    <location>
        <begin position="132"/>
        <end position="145"/>
    </location>
</feature>
<keyword evidence="3" id="KW-1185">Reference proteome</keyword>
<organism evidence="2 3">
    <name type="scientific">Paracoccus alkenifer</name>
    <dbReference type="NCBI Taxonomy" id="65735"/>
    <lineage>
        <taxon>Bacteria</taxon>
        <taxon>Pseudomonadati</taxon>
        <taxon>Pseudomonadota</taxon>
        <taxon>Alphaproteobacteria</taxon>
        <taxon>Rhodobacterales</taxon>
        <taxon>Paracoccaceae</taxon>
        <taxon>Paracoccus</taxon>
    </lineage>
</organism>
<feature type="compositionally biased region" description="Low complexity" evidence="1">
    <location>
        <begin position="89"/>
        <end position="101"/>
    </location>
</feature>
<proteinExistence type="predicted"/>
<feature type="compositionally biased region" description="Low complexity" evidence="1">
    <location>
        <begin position="114"/>
        <end position="131"/>
    </location>
</feature>